<protein>
    <submittedName>
        <fullName evidence="5">Segregation and condensation protein B</fullName>
    </submittedName>
</protein>
<dbReference type="Proteomes" id="UP000569951">
    <property type="component" value="Unassembled WGS sequence"/>
</dbReference>
<keyword evidence="1" id="KW-0963">Cytoplasm</keyword>
<dbReference type="NCBIfam" id="TIGR00281">
    <property type="entry name" value="SMC-Scp complex subunit ScpB"/>
    <property type="match status" value="1"/>
</dbReference>
<sequence length="176" mass="18806">MNDELLETIGAALMGAGRPVGVEELAQLLGVPHEAAGRLVGEYRERLRAARLGFALEQVAGGWRLIVEPAVVPALAPLLAPPPLPNLSGAALEVLAIIAYKQPITRAEIEVMRGSSASSLVTLQERELIKVVGRKDAVGRPLLYGTTQKFLLEFGLSSLEELPPLDPQGLAEFLRS</sequence>
<keyword evidence="4" id="KW-0131">Cell cycle</keyword>
<keyword evidence="2" id="KW-0132">Cell division</keyword>
<evidence type="ECO:0000256" key="4">
    <source>
        <dbReference type="ARBA" id="ARBA00023306"/>
    </source>
</evidence>
<dbReference type="EMBL" id="JACHHG010000002">
    <property type="protein sequence ID" value="MBB6097009.1"/>
    <property type="molecule type" value="Genomic_DNA"/>
</dbReference>
<evidence type="ECO:0000256" key="1">
    <source>
        <dbReference type="ARBA" id="ARBA00022490"/>
    </source>
</evidence>
<dbReference type="InterPro" id="IPR036390">
    <property type="entry name" value="WH_DNA-bd_sf"/>
</dbReference>
<comment type="caution">
    <text evidence="5">The sequence shown here is derived from an EMBL/GenBank/DDBJ whole genome shotgun (WGS) entry which is preliminary data.</text>
</comment>
<dbReference type="InterPro" id="IPR005234">
    <property type="entry name" value="ScpB_csome_segregation"/>
</dbReference>
<dbReference type="GO" id="GO:0051304">
    <property type="term" value="P:chromosome separation"/>
    <property type="evidence" value="ECO:0007669"/>
    <property type="project" value="InterPro"/>
</dbReference>
<dbReference type="PANTHER" id="PTHR34298:SF2">
    <property type="entry name" value="SEGREGATION AND CONDENSATION PROTEIN B"/>
    <property type="match status" value="1"/>
</dbReference>
<name>A0A841HXQ2_9DEIO</name>
<dbReference type="AlphaFoldDB" id="A0A841HXQ2"/>
<dbReference type="SUPFAM" id="SSF46785">
    <property type="entry name" value="Winged helix' DNA-binding domain"/>
    <property type="match status" value="2"/>
</dbReference>
<accession>A0A841HXQ2</accession>
<gene>
    <name evidence="5" type="ORF">HNR42_000423</name>
</gene>
<dbReference type="PANTHER" id="PTHR34298">
    <property type="entry name" value="SEGREGATION AND CONDENSATION PROTEIN B"/>
    <property type="match status" value="1"/>
</dbReference>
<evidence type="ECO:0000256" key="3">
    <source>
        <dbReference type="ARBA" id="ARBA00022829"/>
    </source>
</evidence>
<dbReference type="Gene3D" id="1.10.10.10">
    <property type="entry name" value="Winged helix-like DNA-binding domain superfamily/Winged helix DNA-binding domain"/>
    <property type="match status" value="2"/>
</dbReference>
<dbReference type="InterPro" id="IPR036388">
    <property type="entry name" value="WH-like_DNA-bd_sf"/>
</dbReference>
<evidence type="ECO:0000313" key="6">
    <source>
        <dbReference type="Proteomes" id="UP000569951"/>
    </source>
</evidence>
<reference evidence="5 6" key="1">
    <citation type="submission" date="2020-08" db="EMBL/GenBank/DDBJ databases">
        <title>Genomic Encyclopedia of Type Strains, Phase IV (KMG-IV): sequencing the most valuable type-strain genomes for metagenomic binning, comparative biology and taxonomic classification.</title>
        <authorList>
            <person name="Goeker M."/>
        </authorList>
    </citation>
    <scope>NUCLEOTIDE SEQUENCE [LARGE SCALE GENOMIC DNA]</scope>
    <source>
        <strain evidence="5 6">DSM 21458</strain>
    </source>
</reference>
<evidence type="ECO:0000313" key="5">
    <source>
        <dbReference type="EMBL" id="MBB6097009.1"/>
    </source>
</evidence>
<dbReference type="GO" id="GO:0051301">
    <property type="term" value="P:cell division"/>
    <property type="evidence" value="ECO:0007669"/>
    <property type="project" value="UniProtKB-KW"/>
</dbReference>
<keyword evidence="3" id="KW-0159">Chromosome partition</keyword>
<dbReference type="PIRSF" id="PIRSF019345">
    <property type="entry name" value="ScpB"/>
    <property type="match status" value="1"/>
</dbReference>
<keyword evidence="6" id="KW-1185">Reference proteome</keyword>
<proteinExistence type="predicted"/>
<organism evidence="5 6">
    <name type="scientific">Deinobacterium chartae</name>
    <dbReference type="NCBI Taxonomy" id="521158"/>
    <lineage>
        <taxon>Bacteria</taxon>
        <taxon>Thermotogati</taxon>
        <taxon>Deinococcota</taxon>
        <taxon>Deinococci</taxon>
        <taxon>Deinococcales</taxon>
        <taxon>Deinococcaceae</taxon>
        <taxon>Deinobacterium</taxon>
    </lineage>
</organism>
<evidence type="ECO:0000256" key="2">
    <source>
        <dbReference type="ARBA" id="ARBA00022618"/>
    </source>
</evidence>
<dbReference type="RefSeq" id="WP_343058145.1">
    <property type="nucleotide sequence ID" value="NZ_JACHHG010000002.1"/>
</dbReference>
<dbReference type="Pfam" id="PF04079">
    <property type="entry name" value="SMC_ScpB"/>
    <property type="match status" value="1"/>
</dbReference>